<sequence length="890" mass="98712">MTRTPQKAWSPRVPKGRATARREPRRGGEALTRMSIASLTPRPPLPAAWGLSSPPRPRPRGRTAGPRGRTAGPRGRTAGPRGRRRAQREEGGAQREDGRAQREEEVSLEEPSHQRAHTAEKKEKEKEKDRGQWRAPHHRDQKPAQERWDNTSKSKESQTGRLIEQLSQEKYECMVCCDAVRVMAPVWSCQGCYHVFHLNYSTEGWRCPACQKVAPKQPASYICFCGKVTNPEWQRSEIPHSCGDLCGKKRTGADCPHPCNILCHPGPCPQCPALVTKSCLCGRTSQPVRCGQGAVLQCSSVCGAILNCTQHTCTQVCHAGSCHLCQLEVKQVCFCGDVDREVPCGTDQEGTDGPGHFSCQKICGKTLGCGLHLCQQPCHPGPCQACPRSPSLVRSCPCGQTPLTKLLELGYAERHTCTDPVPSCGKNYILHVCEELCHEGACGHCSLSSSIRCRCGSKTKEVPCATLFKEELPVFLCEKRCSRKRACGRHKCNDLCCVSVDHQCPQVCSHKLSCGLHRCQEPCHRGNCDPCWQANHPCKNLCNRRHECEHPVFHNCHTEERCPPCTYLTQKWCMGKHEQRSNIACHLQDISCGLSCSKTLPCQGHRCKRICHRGACLGEGGCGQACATPRPDCGHPCSAPCHTGSSCPRNPCTTKVALQCDCGRRKETVMCPEAASSYQRYAAIAMASKLSDMQQGDSVDIGQFITKKEMKQTRLECDTECAMSERNRRFAEALQIDSSQDPFNLRSTSKYPDSLKDDARKELKFVSDVEKEVKNLVELANKGKQSKRSHCFQPMKREHRKLVHELAEAYGVESVSYDSEPKRNVVITAHRGKSVCPASTLTSLIERESSTRAPPPIAHVKQYSSRADGGSSWSKTLKEEPVIDYFDVQD</sequence>
<evidence type="ECO:0000256" key="8">
    <source>
        <dbReference type="ARBA" id="ARBA00022771"/>
    </source>
</evidence>
<dbReference type="PROSITE" id="PS51061">
    <property type="entry name" value="R3H"/>
    <property type="match status" value="1"/>
</dbReference>
<dbReference type="SMART" id="SM00438">
    <property type="entry name" value="ZnF_NFX"/>
    <property type="match status" value="9"/>
</dbReference>
<dbReference type="GO" id="GO:0005634">
    <property type="term" value="C:nucleus"/>
    <property type="evidence" value="ECO:0007669"/>
    <property type="project" value="UniProtKB-SubCell"/>
</dbReference>
<dbReference type="AlphaFoldDB" id="A0A9Q0ETE8"/>
<evidence type="ECO:0000256" key="3">
    <source>
        <dbReference type="ARBA" id="ARBA00022491"/>
    </source>
</evidence>
<dbReference type="GO" id="GO:0000977">
    <property type="term" value="F:RNA polymerase II transcription regulatory region sequence-specific DNA binding"/>
    <property type="evidence" value="ECO:0007669"/>
    <property type="project" value="TreeGrafter"/>
</dbReference>
<feature type="compositionally biased region" description="Basic and acidic residues" evidence="17">
    <location>
        <begin position="87"/>
        <end position="132"/>
    </location>
</feature>
<dbReference type="PANTHER" id="PTHR12360">
    <property type="entry name" value="NUCLEAR TRANSCRIPTION FACTOR, X-BOX BINDING 1 NFX1"/>
    <property type="match status" value="1"/>
</dbReference>
<comment type="similarity">
    <text evidence="2">Belongs to the NFX1 family.</text>
</comment>
<evidence type="ECO:0000256" key="1">
    <source>
        <dbReference type="ARBA" id="ARBA00004123"/>
    </source>
</evidence>
<gene>
    <name evidence="19" type="ORF">NHX12_021566</name>
</gene>
<evidence type="ECO:0000256" key="10">
    <source>
        <dbReference type="ARBA" id="ARBA00022833"/>
    </source>
</evidence>
<evidence type="ECO:0000256" key="6">
    <source>
        <dbReference type="ARBA" id="ARBA00022723"/>
    </source>
</evidence>
<evidence type="ECO:0000256" key="5">
    <source>
        <dbReference type="ARBA" id="ARBA00022679"/>
    </source>
</evidence>
<keyword evidence="3" id="KW-0678">Repressor</keyword>
<dbReference type="InterPro" id="IPR036867">
    <property type="entry name" value="R3H_dom_sf"/>
</dbReference>
<evidence type="ECO:0000256" key="11">
    <source>
        <dbReference type="ARBA" id="ARBA00023015"/>
    </source>
</evidence>
<evidence type="ECO:0000256" key="12">
    <source>
        <dbReference type="ARBA" id="ARBA00023125"/>
    </source>
</evidence>
<evidence type="ECO:0000256" key="9">
    <source>
        <dbReference type="ARBA" id="ARBA00022786"/>
    </source>
</evidence>
<evidence type="ECO:0000259" key="18">
    <source>
        <dbReference type="PROSITE" id="PS51061"/>
    </source>
</evidence>
<evidence type="ECO:0000256" key="16">
    <source>
        <dbReference type="ARBA" id="ARBA00078536"/>
    </source>
</evidence>
<dbReference type="GO" id="GO:0008270">
    <property type="term" value="F:zinc ion binding"/>
    <property type="evidence" value="ECO:0007669"/>
    <property type="project" value="UniProtKB-KW"/>
</dbReference>
<feature type="region of interest" description="Disordered" evidence="17">
    <location>
        <begin position="1"/>
        <end position="160"/>
    </location>
</feature>
<dbReference type="InterPro" id="IPR000967">
    <property type="entry name" value="Znf_NFX1"/>
</dbReference>
<dbReference type="FunFam" id="3.30.1370.50:FF:000003">
    <property type="entry name" value="Transcriptional repressor NF-X1 isoform 1"/>
    <property type="match status" value="1"/>
</dbReference>
<dbReference type="GO" id="GO:0000981">
    <property type="term" value="F:DNA-binding transcription factor activity, RNA polymerase II-specific"/>
    <property type="evidence" value="ECO:0007669"/>
    <property type="project" value="TreeGrafter"/>
</dbReference>
<dbReference type="SUPFAM" id="SSF82708">
    <property type="entry name" value="R3H domain"/>
    <property type="match status" value="1"/>
</dbReference>
<evidence type="ECO:0000256" key="7">
    <source>
        <dbReference type="ARBA" id="ARBA00022737"/>
    </source>
</evidence>
<dbReference type="InterPro" id="IPR034076">
    <property type="entry name" value="R3H_NF-X1"/>
</dbReference>
<keyword evidence="8" id="KW-0863">Zinc-finger</keyword>
<keyword evidence="12" id="KW-0238">DNA-binding</keyword>
<dbReference type="Pfam" id="PF01424">
    <property type="entry name" value="R3H"/>
    <property type="match status" value="1"/>
</dbReference>
<dbReference type="GO" id="GO:0000122">
    <property type="term" value="P:negative regulation of transcription by RNA polymerase II"/>
    <property type="evidence" value="ECO:0007669"/>
    <property type="project" value="UniProtKB-ARBA"/>
</dbReference>
<protein>
    <recommendedName>
        <fullName evidence="15">Transcriptional repressor NF-X1</fullName>
    </recommendedName>
    <alternativeName>
        <fullName evidence="16">Nuclear transcription factor, X box-binding protein 1</fullName>
    </alternativeName>
</protein>
<keyword evidence="10" id="KW-0862">Zinc</keyword>
<dbReference type="Proteomes" id="UP001148018">
    <property type="component" value="Unassembled WGS sequence"/>
</dbReference>
<comment type="subcellular location">
    <subcellularLocation>
        <location evidence="1">Nucleus</location>
    </subcellularLocation>
</comment>
<keyword evidence="13" id="KW-0804">Transcription</keyword>
<keyword evidence="9" id="KW-0833">Ubl conjugation pathway</keyword>
<keyword evidence="11" id="KW-0805">Transcription regulation</keyword>
<dbReference type="SMART" id="SM00393">
    <property type="entry name" value="R3H"/>
    <property type="match status" value="1"/>
</dbReference>
<evidence type="ECO:0000256" key="2">
    <source>
        <dbReference type="ARBA" id="ARBA00007269"/>
    </source>
</evidence>
<dbReference type="PANTHER" id="PTHR12360:SF12">
    <property type="entry name" value="TRANSCRIPTIONAL REPRESSOR NF-X1"/>
    <property type="match status" value="1"/>
</dbReference>
<evidence type="ECO:0000256" key="17">
    <source>
        <dbReference type="SAM" id="MobiDB-lite"/>
    </source>
</evidence>
<accession>A0A9Q0ETE8</accession>
<feature type="compositionally biased region" description="Basic and acidic residues" evidence="17">
    <location>
        <begin position="141"/>
        <end position="158"/>
    </location>
</feature>
<keyword evidence="14" id="KW-0539">Nucleus</keyword>
<dbReference type="OrthoDB" id="6512771at2759"/>
<evidence type="ECO:0000256" key="14">
    <source>
        <dbReference type="ARBA" id="ARBA00023242"/>
    </source>
</evidence>
<dbReference type="InterPro" id="IPR034078">
    <property type="entry name" value="NFX1_fam"/>
</dbReference>
<name>A0A9Q0ETE8_9TELE</name>
<comment type="caution">
    <text evidence="19">The sequence shown here is derived from an EMBL/GenBank/DDBJ whole genome shotgun (WGS) entry which is preliminary data.</text>
</comment>
<evidence type="ECO:0000313" key="19">
    <source>
        <dbReference type="EMBL" id="KAJ3611551.1"/>
    </source>
</evidence>
<reference evidence="19" key="1">
    <citation type="submission" date="2022-07" db="EMBL/GenBank/DDBJ databases">
        <title>Chromosome-level genome of Muraenolepis orangiensis.</title>
        <authorList>
            <person name="Kim J."/>
        </authorList>
    </citation>
    <scope>NUCLEOTIDE SEQUENCE</scope>
    <source>
        <strain evidence="19">KU_S4_2022</strain>
        <tissue evidence="19">Muscle</tissue>
    </source>
</reference>
<proteinExistence type="inferred from homology"/>
<dbReference type="CDD" id="cd02643">
    <property type="entry name" value="R3H_NF-X1"/>
    <property type="match status" value="1"/>
</dbReference>
<dbReference type="Gene3D" id="3.30.1370.50">
    <property type="entry name" value="R3H-like domain"/>
    <property type="match status" value="1"/>
</dbReference>
<keyword evidence="6" id="KW-0479">Metal-binding</keyword>
<evidence type="ECO:0000256" key="13">
    <source>
        <dbReference type="ARBA" id="ARBA00023163"/>
    </source>
</evidence>
<keyword evidence="5" id="KW-0808">Transferase</keyword>
<organism evidence="19 20">
    <name type="scientific">Muraenolepis orangiensis</name>
    <name type="common">Patagonian moray cod</name>
    <dbReference type="NCBI Taxonomy" id="630683"/>
    <lineage>
        <taxon>Eukaryota</taxon>
        <taxon>Metazoa</taxon>
        <taxon>Chordata</taxon>
        <taxon>Craniata</taxon>
        <taxon>Vertebrata</taxon>
        <taxon>Euteleostomi</taxon>
        <taxon>Actinopterygii</taxon>
        <taxon>Neopterygii</taxon>
        <taxon>Teleostei</taxon>
        <taxon>Neoteleostei</taxon>
        <taxon>Acanthomorphata</taxon>
        <taxon>Zeiogadaria</taxon>
        <taxon>Gadariae</taxon>
        <taxon>Gadiformes</taxon>
        <taxon>Muraenolepidoidei</taxon>
        <taxon>Muraenolepididae</taxon>
        <taxon>Muraenolepis</taxon>
    </lineage>
</organism>
<evidence type="ECO:0000256" key="15">
    <source>
        <dbReference type="ARBA" id="ARBA00072498"/>
    </source>
</evidence>
<keyword evidence="20" id="KW-1185">Reference proteome</keyword>
<dbReference type="InterPro" id="IPR001374">
    <property type="entry name" value="R3H_dom"/>
</dbReference>
<evidence type="ECO:0000313" key="20">
    <source>
        <dbReference type="Proteomes" id="UP001148018"/>
    </source>
</evidence>
<dbReference type="CDD" id="cd06008">
    <property type="entry name" value="NF-X1-zinc-finger"/>
    <property type="match status" value="6"/>
</dbReference>
<keyword evidence="4" id="KW-0597">Phosphoprotein</keyword>
<feature type="domain" description="R3H" evidence="18">
    <location>
        <begin position="763"/>
        <end position="831"/>
    </location>
</feature>
<dbReference type="GO" id="GO:0016740">
    <property type="term" value="F:transferase activity"/>
    <property type="evidence" value="ECO:0007669"/>
    <property type="project" value="UniProtKB-KW"/>
</dbReference>
<dbReference type="EMBL" id="JANIIK010000037">
    <property type="protein sequence ID" value="KAJ3611551.1"/>
    <property type="molecule type" value="Genomic_DNA"/>
</dbReference>
<dbReference type="Pfam" id="PF01422">
    <property type="entry name" value="zf-NF-X1"/>
    <property type="match status" value="8"/>
</dbReference>
<feature type="compositionally biased region" description="Low complexity" evidence="17">
    <location>
        <begin position="62"/>
        <end position="80"/>
    </location>
</feature>
<evidence type="ECO:0000256" key="4">
    <source>
        <dbReference type="ARBA" id="ARBA00022553"/>
    </source>
</evidence>
<keyword evidence="7" id="KW-0677">Repeat</keyword>